<sequence>MQATAKGIDMPRRFHIDTGSTKYSTRLPRVASNAPPRLRSTHNPTVSHPWAALNCHKAEDIKNVSHLMRGMQSLDRPSDIGDREALPEIIVYREGSPPESR</sequence>
<dbReference type="AlphaFoldDB" id="A0A165D9N7"/>
<reference evidence="2 3" key="1">
    <citation type="journal article" date="2016" name="Mol. Biol. Evol.">
        <title>Comparative Genomics of Early-Diverging Mushroom-Forming Fungi Provides Insights into the Origins of Lignocellulose Decay Capabilities.</title>
        <authorList>
            <person name="Nagy L.G."/>
            <person name="Riley R."/>
            <person name="Tritt A."/>
            <person name="Adam C."/>
            <person name="Daum C."/>
            <person name="Floudas D."/>
            <person name="Sun H."/>
            <person name="Yadav J.S."/>
            <person name="Pangilinan J."/>
            <person name="Larsson K.H."/>
            <person name="Matsuura K."/>
            <person name="Barry K."/>
            <person name="Labutti K."/>
            <person name="Kuo R."/>
            <person name="Ohm R.A."/>
            <person name="Bhattacharya S.S."/>
            <person name="Shirouzu T."/>
            <person name="Yoshinaga Y."/>
            <person name="Martin F.M."/>
            <person name="Grigoriev I.V."/>
            <person name="Hibbett D.S."/>
        </authorList>
    </citation>
    <scope>NUCLEOTIDE SEQUENCE [LARGE SCALE GENOMIC DNA]</scope>
    <source>
        <strain evidence="2 3">93-53</strain>
    </source>
</reference>
<evidence type="ECO:0000313" key="2">
    <source>
        <dbReference type="EMBL" id="KZT04391.1"/>
    </source>
</evidence>
<keyword evidence="3" id="KW-1185">Reference proteome</keyword>
<evidence type="ECO:0000256" key="1">
    <source>
        <dbReference type="SAM" id="MobiDB-lite"/>
    </source>
</evidence>
<protein>
    <submittedName>
        <fullName evidence="2">Uncharacterized protein</fullName>
    </submittedName>
</protein>
<dbReference type="RefSeq" id="XP_040762131.1">
    <property type="nucleotide sequence ID" value="XM_040909396.1"/>
</dbReference>
<accession>A0A165D9N7</accession>
<dbReference type="EMBL" id="KV427637">
    <property type="protein sequence ID" value="KZT04391.1"/>
    <property type="molecule type" value="Genomic_DNA"/>
</dbReference>
<proteinExistence type="predicted"/>
<dbReference type="InParanoid" id="A0A165D9N7"/>
<dbReference type="GeneID" id="63826425"/>
<name>A0A165D9N7_9APHY</name>
<gene>
    <name evidence="2" type="ORF">LAESUDRAFT_728248</name>
</gene>
<organism evidence="2 3">
    <name type="scientific">Laetiporus sulphureus 93-53</name>
    <dbReference type="NCBI Taxonomy" id="1314785"/>
    <lineage>
        <taxon>Eukaryota</taxon>
        <taxon>Fungi</taxon>
        <taxon>Dikarya</taxon>
        <taxon>Basidiomycota</taxon>
        <taxon>Agaricomycotina</taxon>
        <taxon>Agaricomycetes</taxon>
        <taxon>Polyporales</taxon>
        <taxon>Laetiporus</taxon>
    </lineage>
</organism>
<evidence type="ECO:0000313" key="3">
    <source>
        <dbReference type="Proteomes" id="UP000076871"/>
    </source>
</evidence>
<feature type="region of interest" description="Disordered" evidence="1">
    <location>
        <begin position="1"/>
        <end position="47"/>
    </location>
</feature>
<dbReference type="Proteomes" id="UP000076871">
    <property type="component" value="Unassembled WGS sequence"/>
</dbReference>